<dbReference type="AlphaFoldDB" id="A0A940PNC9"/>
<feature type="domain" description="Phosphotyrosine protein phosphatase I" evidence="2">
    <location>
        <begin position="3"/>
        <end position="144"/>
    </location>
</feature>
<evidence type="ECO:0000259" key="2">
    <source>
        <dbReference type="SMART" id="SM00226"/>
    </source>
</evidence>
<dbReference type="InterPro" id="IPR023485">
    <property type="entry name" value="Ptyr_pPase"/>
</dbReference>
<dbReference type="InterPro" id="IPR050438">
    <property type="entry name" value="LMW_PTPase"/>
</dbReference>
<sequence length="174" mass="18721">MTRHLLFVCHANIVRSRAAELLARDYDGVNGDWEFDSAGVHALTGHPVDTDMGQALAAYGIDTAGSRGARQIDGDHIDAADLILTFERAHRDFVVRNFPVAARRTLTLRRAAQLLENPPRRAEGVSLCVNDDRAYTEADDFADPVGLGPAAAVAAAAEIHQLLAVTLRGIGAIR</sequence>
<dbReference type="GO" id="GO:0004725">
    <property type="term" value="F:protein tyrosine phosphatase activity"/>
    <property type="evidence" value="ECO:0007669"/>
    <property type="project" value="UniProtKB-EC"/>
</dbReference>
<name>A0A940PNC9_9MICO</name>
<protein>
    <recommendedName>
        <fullName evidence="1">protein-tyrosine-phosphatase</fullName>
        <ecNumber evidence="1">3.1.3.48</ecNumber>
    </recommendedName>
</protein>
<organism evidence="3 4">
    <name type="scientific">Leucobacter exalbidus</name>
    <dbReference type="NCBI Taxonomy" id="662960"/>
    <lineage>
        <taxon>Bacteria</taxon>
        <taxon>Bacillati</taxon>
        <taxon>Actinomycetota</taxon>
        <taxon>Actinomycetes</taxon>
        <taxon>Micrococcales</taxon>
        <taxon>Microbacteriaceae</taxon>
        <taxon>Leucobacter</taxon>
    </lineage>
</organism>
<proteinExistence type="predicted"/>
<evidence type="ECO:0000313" key="3">
    <source>
        <dbReference type="EMBL" id="MBP1326230.1"/>
    </source>
</evidence>
<accession>A0A940PNC9</accession>
<dbReference type="PANTHER" id="PTHR11717:SF7">
    <property type="entry name" value="LOW MOLECULAR WEIGHT PHOSPHOTYROSINE PROTEIN PHOSPHATASE"/>
    <property type="match status" value="1"/>
</dbReference>
<evidence type="ECO:0000256" key="1">
    <source>
        <dbReference type="ARBA" id="ARBA00013064"/>
    </source>
</evidence>
<dbReference type="RefSeq" id="WP_209705176.1">
    <property type="nucleotide sequence ID" value="NZ_JAFIDA010000001.1"/>
</dbReference>
<evidence type="ECO:0000313" key="4">
    <source>
        <dbReference type="Proteomes" id="UP000675163"/>
    </source>
</evidence>
<dbReference type="SMART" id="SM00226">
    <property type="entry name" value="LMWPc"/>
    <property type="match status" value="1"/>
</dbReference>
<dbReference type="EC" id="3.1.3.48" evidence="1"/>
<dbReference type="Pfam" id="PF01451">
    <property type="entry name" value="LMWPc"/>
    <property type="match status" value="1"/>
</dbReference>
<dbReference type="Gene3D" id="3.40.50.2300">
    <property type="match status" value="1"/>
</dbReference>
<dbReference type="PANTHER" id="PTHR11717">
    <property type="entry name" value="LOW MOLECULAR WEIGHT PROTEIN TYROSINE PHOSPHATASE"/>
    <property type="match status" value="1"/>
</dbReference>
<comment type="caution">
    <text evidence="3">The sequence shown here is derived from an EMBL/GenBank/DDBJ whole genome shotgun (WGS) entry which is preliminary data.</text>
</comment>
<reference evidence="3" key="1">
    <citation type="submission" date="2021-02" db="EMBL/GenBank/DDBJ databases">
        <title>Sequencing the genomes of 1000 actinobacteria strains.</title>
        <authorList>
            <person name="Klenk H.-P."/>
        </authorList>
    </citation>
    <scope>NUCLEOTIDE SEQUENCE</scope>
    <source>
        <strain evidence="3">DSM 22850</strain>
    </source>
</reference>
<keyword evidence="4" id="KW-1185">Reference proteome</keyword>
<dbReference type="SUPFAM" id="SSF52788">
    <property type="entry name" value="Phosphotyrosine protein phosphatases I"/>
    <property type="match status" value="1"/>
</dbReference>
<dbReference type="InterPro" id="IPR036196">
    <property type="entry name" value="Ptyr_pPase_sf"/>
</dbReference>
<dbReference type="EMBL" id="JAFIDA010000001">
    <property type="protein sequence ID" value="MBP1326230.1"/>
    <property type="molecule type" value="Genomic_DNA"/>
</dbReference>
<dbReference type="Proteomes" id="UP000675163">
    <property type="component" value="Unassembled WGS sequence"/>
</dbReference>
<gene>
    <name evidence="3" type="ORF">JOF28_001462</name>
</gene>